<reference evidence="2" key="1">
    <citation type="submission" date="2007-04" db="EMBL/GenBank/DDBJ databases">
        <title>Complete sequence of plasmid pRSPA01 of Rhodobacter sphaeroides ATCC 17025.</title>
        <authorList>
            <consortium name="US DOE Joint Genome Institute"/>
            <person name="Copeland A."/>
            <person name="Lucas S."/>
            <person name="Lapidus A."/>
            <person name="Barry K."/>
            <person name="Detter J.C."/>
            <person name="Glavina del Rio T."/>
            <person name="Hammon N."/>
            <person name="Israni S."/>
            <person name="Dalin E."/>
            <person name="Tice H."/>
            <person name="Pitluck S."/>
            <person name="Chertkov O."/>
            <person name="Brettin T."/>
            <person name="Bruce D."/>
            <person name="Han C."/>
            <person name="Schmutz J."/>
            <person name="Larimer F."/>
            <person name="Land M."/>
            <person name="Hauser L."/>
            <person name="Kyrpides N."/>
            <person name="Kim E."/>
            <person name="Richardson P."/>
            <person name="Mackenzie C."/>
            <person name="Choudhary M."/>
            <person name="Donohue T.J."/>
            <person name="Kaplan S."/>
        </authorList>
    </citation>
    <scope>NUCLEOTIDE SEQUENCE [LARGE SCALE GENOMIC DNA]</scope>
    <source>
        <strain evidence="2">ATCC 17025</strain>
        <plasmid evidence="2">pRSPA01</plasmid>
    </source>
</reference>
<name>A4WYK0_CERS5</name>
<evidence type="ECO:0000256" key="1">
    <source>
        <dbReference type="SAM" id="MobiDB-lite"/>
    </source>
</evidence>
<dbReference type="KEGG" id="rsq:Rsph17025_3595"/>
<dbReference type="EMBL" id="CP000662">
    <property type="protein sequence ID" value="ABP72464.1"/>
    <property type="molecule type" value="Genomic_DNA"/>
</dbReference>
<feature type="region of interest" description="Disordered" evidence="1">
    <location>
        <begin position="1"/>
        <end position="45"/>
    </location>
</feature>
<protein>
    <submittedName>
        <fullName evidence="2">Uncharacterized protein</fullName>
    </submittedName>
</protein>
<organism evidence="2">
    <name type="scientific">Cereibacter sphaeroides (strain ATCC 17025 / ATH 2.4.3)</name>
    <name type="common">Rhodobacter sphaeroides</name>
    <dbReference type="NCBI Taxonomy" id="349102"/>
    <lineage>
        <taxon>Bacteria</taxon>
        <taxon>Pseudomonadati</taxon>
        <taxon>Pseudomonadota</taxon>
        <taxon>Alphaproteobacteria</taxon>
        <taxon>Rhodobacterales</taxon>
        <taxon>Paracoccaceae</taxon>
        <taxon>Cereibacter</taxon>
    </lineage>
</organism>
<dbReference type="AlphaFoldDB" id="A4WYK0"/>
<feature type="compositionally biased region" description="Basic residues" evidence="1">
    <location>
        <begin position="1"/>
        <end position="10"/>
    </location>
</feature>
<evidence type="ECO:0000313" key="2">
    <source>
        <dbReference type="EMBL" id="ABP72464.1"/>
    </source>
</evidence>
<keyword evidence="2" id="KW-0614">Plasmid</keyword>
<gene>
    <name evidence="2" type="ordered locus">Rsph17025_3595</name>
</gene>
<accession>A4WYK0</accession>
<sequence>MVYRRIRRHAPCAGIVRDRTRRKGDRDKREAQEPQDQNPDHFASL</sequence>
<dbReference type="HOGENOM" id="CLU_3204593_0_0_5"/>
<geneLocation type="plasmid" evidence="2">
    <name>pRSPA01</name>
</geneLocation>
<proteinExistence type="predicted"/>